<dbReference type="Proteomes" id="UP000029868">
    <property type="component" value="Unassembled WGS sequence"/>
</dbReference>
<sequence length="75" mass="8233">MANTDDIQAHMKSNSNSVVEHLSTDAATNIVANSVASLTKNNESIEAHNAQVEAPLMRYFDLVEEANYSYVLGYN</sequence>
<protein>
    <submittedName>
        <fullName evidence="1">Uncharacterized protein</fullName>
    </submittedName>
</protein>
<dbReference type="OrthoDB" id="6228917at2"/>
<reference evidence="1 2" key="1">
    <citation type="submission" date="2014-08" db="EMBL/GenBank/DDBJ databases">
        <title>Genomic and Phenotypic Diversity of Colwellia psychrerythraea strains from Disparate Marine Basins.</title>
        <authorList>
            <person name="Techtmann S.M."/>
            <person name="Stelling S.C."/>
            <person name="Utturkar S.M."/>
            <person name="Alshibli N."/>
            <person name="Harris A."/>
            <person name="Brown S.D."/>
            <person name="Hazen T.C."/>
        </authorList>
    </citation>
    <scope>NUCLEOTIDE SEQUENCE [LARGE SCALE GENOMIC DNA]</scope>
    <source>
        <strain evidence="1 2">GAB14E</strain>
    </source>
</reference>
<name>A0A099KTS6_COLPS</name>
<gene>
    <name evidence="1" type="ORF">GAB14E_2516</name>
</gene>
<dbReference type="EMBL" id="JQEC01000021">
    <property type="protein sequence ID" value="KGJ93961.1"/>
    <property type="molecule type" value="Genomic_DNA"/>
</dbReference>
<evidence type="ECO:0000313" key="2">
    <source>
        <dbReference type="Proteomes" id="UP000029868"/>
    </source>
</evidence>
<dbReference type="AlphaFoldDB" id="A0A099KTS6"/>
<dbReference type="RefSeq" id="WP_033082166.1">
    <property type="nucleotide sequence ID" value="NZ_JQEC01000021.1"/>
</dbReference>
<dbReference type="PATRIC" id="fig|28229.3.peg.2139"/>
<proteinExistence type="predicted"/>
<accession>A0A099KTS6</accession>
<organism evidence="1 2">
    <name type="scientific">Colwellia psychrerythraea</name>
    <name type="common">Vibrio psychroerythus</name>
    <dbReference type="NCBI Taxonomy" id="28229"/>
    <lineage>
        <taxon>Bacteria</taxon>
        <taxon>Pseudomonadati</taxon>
        <taxon>Pseudomonadota</taxon>
        <taxon>Gammaproteobacteria</taxon>
        <taxon>Alteromonadales</taxon>
        <taxon>Colwelliaceae</taxon>
        <taxon>Colwellia</taxon>
    </lineage>
</organism>
<comment type="caution">
    <text evidence="1">The sequence shown here is derived from an EMBL/GenBank/DDBJ whole genome shotgun (WGS) entry which is preliminary data.</text>
</comment>
<evidence type="ECO:0000313" key="1">
    <source>
        <dbReference type="EMBL" id="KGJ93961.1"/>
    </source>
</evidence>